<dbReference type="Proteomes" id="UP000658320">
    <property type="component" value="Unassembled WGS sequence"/>
</dbReference>
<dbReference type="AlphaFoldDB" id="A0A918F525"/>
<evidence type="ECO:0000313" key="7">
    <source>
        <dbReference type="EMBL" id="GGR01656.1"/>
    </source>
</evidence>
<evidence type="ECO:0000256" key="5">
    <source>
        <dbReference type="SAM" id="MobiDB-lite"/>
    </source>
</evidence>
<keyword evidence="3" id="KW-0804">Transcription</keyword>
<dbReference type="Pfam" id="PF00440">
    <property type="entry name" value="TetR_N"/>
    <property type="match status" value="1"/>
</dbReference>
<reference evidence="7" key="2">
    <citation type="submission" date="2020-09" db="EMBL/GenBank/DDBJ databases">
        <authorList>
            <person name="Sun Q."/>
            <person name="Ohkuma M."/>
        </authorList>
    </citation>
    <scope>NUCLEOTIDE SEQUENCE</scope>
    <source>
        <strain evidence="7">JCM 4346</strain>
    </source>
</reference>
<dbReference type="EMBL" id="BMSX01000003">
    <property type="protein sequence ID" value="GGR01656.1"/>
    <property type="molecule type" value="Genomic_DNA"/>
</dbReference>
<protein>
    <submittedName>
        <fullName evidence="7">TetR family transcriptional regulator</fullName>
    </submittedName>
</protein>
<feature type="region of interest" description="Disordered" evidence="5">
    <location>
        <begin position="125"/>
        <end position="144"/>
    </location>
</feature>
<dbReference type="PANTHER" id="PTHR30055:SF234">
    <property type="entry name" value="HTH-TYPE TRANSCRIPTIONAL REGULATOR BETI"/>
    <property type="match status" value="1"/>
</dbReference>
<keyword evidence="1" id="KW-0805">Transcription regulation</keyword>
<proteinExistence type="predicted"/>
<feature type="domain" description="HTH tetR-type" evidence="6">
    <location>
        <begin position="22"/>
        <end position="81"/>
    </location>
</feature>
<evidence type="ECO:0000313" key="8">
    <source>
        <dbReference type="Proteomes" id="UP000658320"/>
    </source>
</evidence>
<dbReference type="InterPro" id="IPR009057">
    <property type="entry name" value="Homeodomain-like_sf"/>
</dbReference>
<dbReference type="RefSeq" id="WP_229910851.1">
    <property type="nucleotide sequence ID" value="NZ_BMSX01000003.1"/>
</dbReference>
<feature type="DNA-binding region" description="H-T-H motif" evidence="4">
    <location>
        <begin position="44"/>
        <end position="63"/>
    </location>
</feature>
<dbReference type="PANTHER" id="PTHR30055">
    <property type="entry name" value="HTH-TYPE TRANSCRIPTIONAL REGULATOR RUTR"/>
    <property type="match status" value="1"/>
</dbReference>
<dbReference type="PRINTS" id="PR00455">
    <property type="entry name" value="HTHTETR"/>
</dbReference>
<evidence type="ECO:0000256" key="1">
    <source>
        <dbReference type="ARBA" id="ARBA00023015"/>
    </source>
</evidence>
<organism evidence="7 8">
    <name type="scientific">Streptomyces aurantiogriseus</name>
    <dbReference type="NCBI Taxonomy" id="66870"/>
    <lineage>
        <taxon>Bacteria</taxon>
        <taxon>Bacillati</taxon>
        <taxon>Actinomycetota</taxon>
        <taxon>Actinomycetes</taxon>
        <taxon>Kitasatosporales</taxon>
        <taxon>Streptomycetaceae</taxon>
        <taxon>Streptomyces</taxon>
    </lineage>
</organism>
<feature type="region of interest" description="Disordered" evidence="5">
    <location>
        <begin position="1"/>
        <end position="20"/>
    </location>
</feature>
<dbReference type="GO" id="GO:0003700">
    <property type="term" value="F:DNA-binding transcription factor activity"/>
    <property type="evidence" value="ECO:0007669"/>
    <property type="project" value="TreeGrafter"/>
</dbReference>
<dbReference type="Gene3D" id="1.10.357.10">
    <property type="entry name" value="Tetracycline Repressor, domain 2"/>
    <property type="match status" value="1"/>
</dbReference>
<sequence>MPDPTPQPSATPRRRAPGMTPDQRRAMIVAAALPLVAEYGAAVTTGRIARAAGIGEATVFRVFADKDELLDACVEEAVSPEAVLRELASISTELPLAERLAEVAEAMRAHLDRIGAVVGSLHASGRRRGREAGGQPAPDSRETSVRALTEAVTELLEPDRDVLRLPLDKVAAIFLATLLAQLQGGALGASAPTPAELTDVFLHGVLDRNEDT</sequence>
<keyword evidence="2 4" id="KW-0238">DNA-binding</keyword>
<evidence type="ECO:0000256" key="2">
    <source>
        <dbReference type="ARBA" id="ARBA00023125"/>
    </source>
</evidence>
<evidence type="ECO:0000259" key="6">
    <source>
        <dbReference type="PROSITE" id="PS50977"/>
    </source>
</evidence>
<keyword evidence="8" id="KW-1185">Reference proteome</keyword>
<evidence type="ECO:0000256" key="3">
    <source>
        <dbReference type="ARBA" id="ARBA00023163"/>
    </source>
</evidence>
<evidence type="ECO:0000256" key="4">
    <source>
        <dbReference type="PROSITE-ProRule" id="PRU00335"/>
    </source>
</evidence>
<name>A0A918F525_9ACTN</name>
<reference evidence="7" key="1">
    <citation type="journal article" date="2014" name="Int. J. Syst. Evol. Microbiol.">
        <title>Complete genome sequence of Corynebacterium casei LMG S-19264T (=DSM 44701T), isolated from a smear-ripened cheese.</title>
        <authorList>
            <consortium name="US DOE Joint Genome Institute (JGI-PGF)"/>
            <person name="Walter F."/>
            <person name="Albersmeier A."/>
            <person name="Kalinowski J."/>
            <person name="Ruckert C."/>
        </authorList>
    </citation>
    <scope>NUCLEOTIDE SEQUENCE</scope>
    <source>
        <strain evidence="7">JCM 4346</strain>
    </source>
</reference>
<dbReference type="InterPro" id="IPR050109">
    <property type="entry name" value="HTH-type_TetR-like_transc_reg"/>
</dbReference>
<comment type="caution">
    <text evidence="7">The sequence shown here is derived from an EMBL/GenBank/DDBJ whole genome shotgun (WGS) entry which is preliminary data.</text>
</comment>
<dbReference type="SUPFAM" id="SSF46689">
    <property type="entry name" value="Homeodomain-like"/>
    <property type="match status" value="1"/>
</dbReference>
<dbReference type="InterPro" id="IPR001647">
    <property type="entry name" value="HTH_TetR"/>
</dbReference>
<dbReference type="PROSITE" id="PS50977">
    <property type="entry name" value="HTH_TETR_2"/>
    <property type="match status" value="1"/>
</dbReference>
<dbReference type="GO" id="GO:0000976">
    <property type="term" value="F:transcription cis-regulatory region binding"/>
    <property type="evidence" value="ECO:0007669"/>
    <property type="project" value="TreeGrafter"/>
</dbReference>
<gene>
    <name evidence="7" type="ORF">GCM10010251_16620</name>
</gene>
<accession>A0A918F525</accession>